<accession>A0A833H2I2</accession>
<gene>
    <name evidence="2" type="ORF">F9K24_08590</name>
</gene>
<keyword evidence="1" id="KW-1133">Transmembrane helix</keyword>
<protein>
    <submittedName>
        <fullName evidence="2">Uncharacterized protein</fullName>
    </submittedName>
</protein>
<evidence type="ECO:0000313" key="3">
    <source>
        <dbReference type="Proteomes" id="UP000460298"/>
    </source>
</evidence>
<reference evidence="2 3" key="1">
    <citation type="submission" date="2019-10" db="EMBL/GenBank/DDBJ databases">
        <title>Extracellular Electron Transfer in a Candidatus Methanoperedens spp. Enrichment Culture.</title>
        <authorList>
            <person name="Berger S."/>
            <person name="Rangel Shaw D."/>
            <person name="Berben T."/>
            <person name="In 'T Zandt M."/>
            <person name="Frank J."/>
            <person name="Reimann J."/>
            <person name="Jetten M.S.M."/>
            <person name="Welte C.U."/>
        </authorList>
    </citation>
    <scope>NUCLEOTIDE SEQUENCE [LARGE SCALE GENOMIC DNA]</scope>
    <source>
        <strain evidence="2">SB12</strain>
    </source>
</reference>
<feature type="transmembrane region" description="Helical" evidence="1">
    <location>
        <begin position="259"/>
        <end position="282"/>
    </location>
</feature>
<comment type="caution">
    <text evidence="2">The sequence shown here is derived from an EMBL/GenBank/DDBJ whole genome shotgun (WGS) entry which is preliminary data.</text>
</comment>
<evidence type="ECO:0000256" key="1">
    <source>
        <dbReference type="SAM" id="Phobius"/>
    </source>
</evidence>
<keyword evidence="1" id="KW-0812">Transmembrane</keyword>
<keyword evidence="1" id="KW-0472">Membrane</keyword>
<sequence length="290" mass="33354">MRRLHESSRIDFSLRTARLCSRLILLPIVSLCLLSSCLTFVLNSVVRPGTEYRLDRPERIVDVEAGDAGWLRLVFEGLHEDAIYEQCVSFSGNRLTGCPNEFGPAERLPDILAGGNEKAIYYMDGNLVFKSPYLKKVFLKSEPQFGFPTAIRISTDGTEMMITHYNRLIGRTICYHQRIEYETNRFFFLNDCERAISTKTFVTARRERVTDTVVFLYNPGAAHQAGSDDIQIYAVRQQGPNRIIPIHNVSGVRHRTDRYYLYPLYPVAFLLDVVTFPIQYLFWRPPNPLG</sequence>
<dbReference type="EMBL" id="WBUI01000007">
    <property type="protein sequence ID" value="KAB2932913.1"/>
    <property type="molecule type" value="Genomic_DNA"/>
</dbReference>
<evidence type="ECO:0000313" key="2">
    <source>
        <dbReference type="EMBL" id="KAB2932913.1"/>
    </source>
</evidence>
<dbReference type="AlphaFoldDB" id="A0A833H2I2"/>
<organism evidence="2 3">
    <name type="scientific">Leptonema illini</name>
    <dbReference type="NCBI Taxonomy" id="183"/>
    <lineage>
        <taxon>Bacteria</taxon>
        <taxon>Pseudomonadati</taxon>
        <taxon>Spirochaetota</taxon>
        <taxon>Spirochaetia</taxon>
        <taxon>Leptospirales</taxon>
        <taxon>Leptospiraceae</taxon>
        <taxon>Leptonema</taxon>
    </lineage>
</organism>
<name>A0A833H2I2_9LEPT</name>
<dbReference type="Proteomes" id="UP000460298">
    <property type="component" value="Unassembled WGS sequence"/>
</dbReference>
<proteinExistence type="predicted"/>
<feature type="transmembrane region" description="Helical" evidence="1">
    <location>
        <begin position="24"/>
        <end position="46"/>
    </location>
</feature>